<dbReference type="AlphaFoldDB" id="A0A0E9RBD9"/>
<sequence>MLGSEGCLRIFFLLFYPTHNLLYGSHNTNAW</sequence>
<reference evidence="1" key="1">
    <citation type="submission" date="2014-11" db="EMBL/GenBank/DDBJ databases">
        <authorList>
            <person name="Amaro Gonzalez C."/>
        </authorList>
    </citation>
    <scope>NUCLEOTIDE SEQUENCE</scope>
</reference>
<organism evidence="1">
    <name type="scientific">Anguilla anguilla</name>
    <name type="common">European freshwater eel</name>
    <name type="synonym">Muraena anguilla</name>
    <dbReference type="NCBI Taxonomy" id="7936"/>
    <lineage>
        <taxon>Eukaryota</taxon>
        <taxon>Metazoa</taxon>
        <taxon>Chordata</taxon>
        <taxon>Craniata</taxon>
        <taxon>Vertebrata</taxon>
        <taxon>Euteleostomi</taxon>
        <taxon>Actinopterygii</taxon>
        <taxon>Neopterygii</taxon>
        <taxon>Teleostei</taxon>
        <taxon>Anguilliformes</taxon>
        <taxon>Anguillidae</taxon>
        <taxon>Anguilla</taxon>
    </lineage>
</organism>
<protein>
    <submittedName>
        <fullName evidence="1">Uncharacterized protein</fullName>
    </submittedName>
</protein>
<evidence type="ECO:0000313" key="1">
    <source>
        <dbReference type="EMBL" id="JAH25775.1"/>
    </source>
</evidence>
<proteinExistence type="predicted"/>
<reference evidence="1" key="2">
    <citation type="journal article" date="2015" name="Fish Shellfish Immunol.">
        <title>Early steps in the European eel (Anguilla anguilla)-Vibrio vulnificus interaction in the gills: Role of the RtxA13 toxin.</title>
        <authorList>
            <person name="Callol A."/>
            <person name="Pajuelo D."/>
            <person name="Ebbesson L."/>
            <person name="Teles M."/>
            <person name="MacKenzie S."/>
            <person name="Amaro C."/>
        </authorList>
    </citation>
    <scope>NUCLEOTIDE SEQUENCE</scope>
</reference>
<dbReference type="EMBL" id="GBXM01082802">
    <property type="protein sequence ID" value="JAH25775.1"/>
    <property type="molecule type" value="Transcribed_RNA"/>
</dbReference>
<name>A0A0E9RBD9_ANGAN</name>
<accession>A0A0E9RBD9</accession>